<dbReference type="GO" id="GO:0003677">
    <property type="term" value="F:DNA binding"/>
    <property type="evidence" value="ECO:0007669"/>
    <property type="project" value="UniProtKB-KW"/>
</dbReference>
<organism evidence="3 4">
    <name type="scientific">Micromonospora globbae</name>
    <dbReference type="NCBI Taxonomy" id="1894969"/>
    <lineage>
        <taxon>Bacteria</taxon>
        <taxon>Bacillati</taxon>
        <taxon>Actinomycetota</taxon>
        <taxon>Actinomycetes</taxon>
        <taxon>Micromonosporales</taxon>
        <taxon>Micromonosporaceae</taxon>
        <taxon>Micromonospora</taxon>
    </lineage>
</organism>
<gene>
    <name evidence="3" type="ORF">D7I43_29025</name>
</gene>
<feature type="region of interest" description="Disordered" evidence="1">
    <location>
        <begin position="88"/>
        <end position="108"/>
    </location>
</feature>
<feature type="region of interest" description="Disordered" evidence="1">
    <location>
        <begin position="1"/>
        <end position="25"/>
    </location>
</feature>
<dbReference type="Pfam" id="PF12728">
    <property type="entry name" value="HTH_17"/>
    <property type="match status" value="1"/>
</dbReference>
<dbReference type="RefSeq" id="WP_120331778.1">
    <property type="nucleotide sequence ID" value="NZ_RAQQ01000031.1"/>
</dbReference>
<feature type="region of interest" description="Disordered" evidence="1">
    <location>
        <begin position="113"/>
        <end position="132"/>
    </location>
</feature>
<evidence type="ECO:0000313" key="4">
    <source>
        <dbReference type="Proteomes" id="UP000285744"/>
    </source>
</evidence>
<evidence type="ECO:0000259" key="2">
    <source>
        <dbReference type="Pfam" id="PF12728"/>
    </source>
</evidence>
<sequence length="132" mass="14088">MTTPEHHSNDVPPAGPSSDGSDGTWTAQRIRALGPVTDLATAARIFGLSRSVAYDLAKRGQFPVAVLRFGSRYRVPVAAILHALHLPATDDPEPITPPPDDGDLIAGGRHASITPHRIRSHRLPHTPTEGNT</sequence>
<evidence type="ECO:0000313" key="3">
    <source>
        <dbReference type="EMBL" id="RKF23852.1"/>
    </source>
</evidence>
<evidence type="ECO:0000256" key="1">
    <source>
        <dbReference type="SAM" id="MobiDB-lite"/>
    </source>
</evidence>
<accession>A0A420ET49</accession>
<proteinExistence type="predicted"/>
<comment type="caution">
    <text evidence="3">The sequence shown here is derived from an EMBL/GenBank/DDBJ whole genome shotgun (WGS) entry which is preliminary data.</text>
</comment>
<dbReference type="OrthoDB" id="3541350at2"/>
<feature type="domain" description="Helix-turn-helix" evidence="2">
    <location>
        <begin position="40"/>
        <end position="82"/>
    </location>
</feature>
<dbReference type="InterPro" id="IPR041657">
    <property type="entry name" value="HTH_17"/>
</dbReference>
<dbReference type="Proteomes" id="UP000285744">
    <property type="component" value="Unassembled WGS sequence"/>
</dbReference>
<protein>
    <submittedName>
        <fullName evidence="3">DNA-binding protein</fullName>
    </submittedName>
</protein>
<reference evidence="3 4" key="1">
    <citation type="journal article" date="2018" name="Int. J. Syst. Evol. Microbiol.">
        <title>Micromonospora globbae sp. nov., an endophytic actinomycete isolated from roots of Globba winitii C. H. Wright.</title>
        <authorList>
            <person name="Kuncharoen N."/>
            <person name="Pittayakhajonwut P."/>
            <person name="Tanasupawat S."/>
        </authorList>
    </citation>
    <scope>NUCLEOTIDE SEQUENCE [LARGE SCALE GENOMIC DNA]</scope>
    <source>
        <strain evidence="3 4">WPS1-2</strain>
    </source>
</reference>
<name>A0A420ET49_9ACTN</name>
<dbReference type="AlphaFoldDB" id="A0A420ET49"/>
<keyword evidence="3" id="KW-0238">DNA-binding</keyword>
<dbReference type="EMBL" id="RAQQ01000031">
    <property type="protein sequence ID" value="RKF23852.1"/>
    <property type="molecule type" value="Genomic_DNA"/>
</dbReference>